<sequence>MFTTTNPITIHSAAGASSLGSRPTQQDQYTVLLPEDFNKSSDKIAFFAVYDGHGSEKISKHASENIQRLLQESPALEAGNLEDAIKDAIRTEEKLLLDEFRNGEEEFAIAGSTASLALVNLTKGVLVAGNLGDSHILLAEYEGDEGEPENIRRITHSHKPEDPEEKDRIQEAGGTVNMASGTPRVGALNMSRALGDLQYKDPLVSTLTGSAPDEQDKSDGAFDENHKSLVSSEPYLNRVDLADGYRRVLILTTDGVTNTMKDDPVVKGVLASFQAGMSATDCAKVVVQEAAKTPGSDNSTCIVVFLGSSS</sequence>
<accession>A0A5N6U9E8</accession>
<comment type="similarity">
    <text evidence="2 9">Belongs to the PP2C family.</text>
</comment>
<evidence type="ECO:0000256" key="6">
    <source>
        <dbReference type="ARBA" id="ARBA00022842"/>
    </source>
</evidence>
<evidence type="ECO:0000256" key="4">
    <source>
        <dbReference type="ARBA" id="ARBA00022723"/>
    </source>
</evidence>
<evidence type="ECO:0000256" key="3">
    <source>
        <dbReference type="ARBA" id="ARBA00013081"/>
    </source>
</evidence>
<dbReference type="Proteomes" id="UP000325780">
    <property type="component" value="Unassembled WGS sequence"/>
</dbReference>
<evidence type="ECO:0000256" key="10">
    <source>
        <dbReference type="SAM" id="MobiDB-lite"/>
    </source>
</evidence>
<dbReference type="CDD" id="cd00143">
    <property type="entry name" value="PP2Cc"/>
    <property type="match status" value="1"/>
</dbReference>
<dbReference type="OrthoDB" id="659at2759"/>
<dbReference type="PANTHER" id="PTHR13832:SF803">
    <property type="entry name" value="PROTEIN PHOSPHATASE 1G"/>
    <property type="match status" value="1"/>
</dbReference>
<dbReference type="EC" id="3.1.3.16" evidence="3"/>
<keyword evidence="8" id="KW-0464">Manganese</keyword>
<comment type="cofactor">
    <cofactor evidence="1">
        <name>Mn(2+)</name>
        <dbReference type="ChEBI" id="CHEBI:29035"/>
    </cofactor>
</comment>
<name>A0A5N6U9E8_ASPAV</name>
<evidence type="ECO:0000259" key="11">
    <source>
        <dbReference type="PROSITE" id="PS51746"/>
    </source>
</evidence>
<keyword evidence="4" id="KW-0479">Metal-binding</keyword>
<keyword evidence="13" id="KW-1185">Reference proteome</keyword>
<organism evidence="12 13">
    <name type="scientific">Aspergillus avenaceus</name>
    <dbReference type="NCBI Taxonomy" id="36643"/>
    <lineage>
        <taxon>Eukaryota</taxon>
        <taxon>Fungi</taxon>
        <taxon>Dikarya</taxon>
        <taxon>Ascomycota</taxon>
        <taxon>Pezizomycotina</taxon>
        <taxon>Eurotiomycetes</taxon>
        <taxon>Eurotiomycetidae</taxon>
        <taxon>Eurotiales</taxon>
        <taxon>Aspergillaceae</taxon>
        <taxon>Aspergillus</taxon>
        <taxon>Aspergillus subgen. Circumdati</taxon>
    </lineage>
</organism>
<dbReference type="GO" id="GO:0046872">
    <property type="term" value="F:metal ion binding"/>
    <property type="evidence" value="ECO:0007669"/>
    <property type="project" value="UniProtKB-KW"/>
</dbReference>
<feature type="domain" description="PPM-type phosphatase" evidence="11">
    <location>
        <begin position="10"/>
        <end position="306"/>
    </location>
</feature>
<gene>
    <name evidence="12" type="ORF">BDV25DRAFT_135681</name>
</gene>
<evidence type="ECO:0000256" key="7">
    <source>
        <dbReference type="ARBA" id="ARBA00022912"/>
    </source>
</evidence>
<keyword evidence="6" id="KW-0460">Magnesium</keyword>
<proteinExistence type="inferred from homology"/>
<protein>
    <recommendedName>
        <fullName evidence="3">protein-serine/threonine phosphatase</fullName>
        <ecNumber evidence="3">3.1.3.16</ecNumber>
    </recommendedName>
</protein>
<dbReference type="InterPro" id="IPR036457">
    <property type="entry name" value="PPM-type-like_dom_sf"/>
</dbReference>
<keyword evidence="5 9" id="KW-0378">Hydrolase</keyword>
<dbReference type="PROSITE" id="PS01032">
    <property type="entry name" value="PPM_1"/>
    <property type="match status" value="1"/>
</dbReference>
<evidence type="ECO:0000256" key="9">
    <source>
        <dbReference type="RuleBase" id="RU003465"/>
    </source>
</evidence>
<dbReference type="GO" id="GO:0004722">
    <property type="term" value="F:protein serine/threonine phosphatase activity"/>
    <property type="evidence" value="ECO:0007669"/>
    <property type="project" value="UniProtKB-EC"/>
</dbReference>
<dbReference type="EMBL" id="ML742027">
    <property type="protein sequence ID" value="KAE8154761.1"/>
    <property type="molecule type" value="Genomic_DNA"/>
</dbReference>
<evidence type="ECO:0000256" key="2">
    <source>
        <dbReference type="ARBA" id="ARBA00006702"/>
    </source>
</evidence>
<dbReference type="InterPro" id="IPR001932">
    <property type="entry name" value="PPM-type_phosphatase-like_dom"/>
</dbReference>
<dbReference type="Gene3D" id="3.60.40.10">
    <property type="entry name" value="PPM-type phosphatase domain"/>
    <property type="match status" value="1"/>
</dbReference>
<dbReference type="AlphaFoldDB" id="A0A5N6U9E8"/>
<evidence type="ECO:0000313" key="13">
    <source>
        <dbReference type="Proteomes" id="UP000325780"/>
    </source>
</evidence>
<dbReference type="PANTHER" id="PTHR13832">
    <property type="entry name" value="PROTEIN PHOSPHATASE 2C"/>
    <property type="match status" value="1"/>
</dbReference>
<reference evidence="12 13" key="1">
    <citation type="submission" date="2019-04" db="EMBL/GenBank/DDBJ databases">
        <title>Friends and foes A comparative genomics study of 23 Aspergillus species from section Flavi.</title>
        <authorList>
            <consortium name="DOE Joint Genome Institute"/>
            <person name="Kjaerbolling I."/>
            <person name="Vesth T."/>
            <person name="Frisvad J.C."/>
            <person name="Nybo J.L."/>
            <person name="Theobald S."/>
            <person name="Kildgaard S."/>
            <person name="Isbrandt T."/>
            <person name="Kuo A."/>
            <person name="Sato A."/>
            <person name="Lyhne E.K."/>
            <person name="Kogle M.E."/>
            <person name="Wiebenga A."/>
            <person name="Kun R.S."/>
            <person name="Lubbers R.J."/>
            <person name="Makela M.R."/>
            <person name="Barry K."/>
            <person name="Chovatia M."/>
            <person name="Clum A."/>
            <person name="Daum C."/>
            <person name="Haridas S."/>
            <person name="He G."/>
            <person name="LaButti K."/>
            <person name="Lipzen A."/>
            <person name="Mondo S."/>
            <person name="Riley R."/>
            <person name="Salamov A."/>
            <person name="Simmons B.A."/>
            <person name="Magnuson J.K."/>
            <person name="Henrissat B."/>
            <person name="Mortensen U.H."/>
            <person name="Larsen T.O."/>
            <person name="Devries R.P."/>
            <person name="Grigoriev I.V."/>
            <person name="Machida M."/>
            <person name="Baker S.E."/>
            <person name="Andersen M.R."/>
        </authorList>
    </citation>
    <scope>NUCLEOTIDE SEQUENCE [LARGE SCALE GENOMIC DNA]</scope>
    <source>
        <strain evidence="12 13">IBT 18842</strain>
    </source>
</reference>
<dbReference type="PROSITE" id="PS51746">
    <property type="entry name" value="PPM_2"/>
    <property type="match status" value="1"/>
</dbReference>
<dbReference type="InterPro" id="IPR000222">
    <property type="entry name" value="PP2C_BS"/>
</dbReference>
<dbReference type="SUPFAM" id="SSF81606">
    <property type="entry name" value="PP2C-like"/>
    <property type="match status" value="1"/>
</dbReference>
<feature type="compositionally biased region" description="Basic and acidic residues" evidence="10">
    <location>
        <begin position="214"/>
        <end position="226"/>
    </location>
</feature>
<keyword evidence="7 9" id="KW-0904">Protein phosphatase</keyword>
<evidence type="ECO:0000256" key="1">
    <source>
        <dbReference type="ARBA" id="ARBA00001936"/>
    </source>
</evidence>
<evidence type="ECO:0000256" key="8">
    <source>
        <dbReference type="ARBA" id="ARBA00023211"/>
    </source>
</evidence>
<evidence type="ECO:0000313" key="12">
    <source>
        <dbReference type="EMBL" id="KAE8154761.1"/>
    </source>
</evidence>
<evidence type="ECO:0000256" key="5">
    <source>
        <dbReference type="ARBA" id="ARBA00022801"/>
    </source>
</evidence>
<dbReference type="Pfam" id="PF00481">
    <property type="entry name" value="PP2C"/>
    <property type="match status" value="1"/>
</dbReference>
<feature type="region of interest" description="Disordered" evidence="10">
    <location>
        <begin position="205"/>
        <end position="226"/>
    </location>
</feature>
<dbReference type="InterPro" id="IPR015655">
    <property type="entry name" value="PP2C"/>
</dbReference>
<dbReference type="SMART" id="SM00332">
    <property type="entry name" value="PP2Cc"/>
    <property type="match status" value="1"/>
</dbReference>